<comment type="caution">
    <text evidence="1">The sequence shown here is derived from an EMBL/GenBank/DDBJ whole genome shotgun (WGS) entry which is preliminary data.</text>
</comment>
<accession>A0ABN7VNR0</accession>
<proteinExistence type="predicted"/>
<reference evidence="1 2" key="1">
    <citation type="submission" date="2021-06" db="EMBL/GenBank/DDBJ databases">
        <authorList>
            <person name="Kallberg Y."/>
            <person name="Tangrot J."/>
            <person name="Rosling A."/>
        </authorList>
    </citation>
    <scope>NUCLEOTIDE SEQUENCE [LARGE SCALE GENOMIC DNA]</scope>
    <source>
        <strain evidence="1 2">120-4 pot B 10/14</strain>
    </source>
</reference>
<evidence type="ECO:0000313" key="1">
    <source>
        <dbReference type="EMBL" id="CAG8785358.1"/>
    </source>
</evidence>
<dbReference type="EMBL" id="CAJVQB010017753">
    <property type="protein sequence ID" value="CAG8785358.1"/>
    <property type="molecule type" value="Genomic_DNA"/>
</dbReference>
<feature type="non-terminal residue" evidence="1">
    <location>
        <position position="83"/>
    </location>
</feature>
<organism evidence="1 2">
    <name type="scientific">Gigaspora margarita</name>
    <dbReference type="NCBI Taxonomy" id="4874"/>
    <lineage>
        <taxon>Eukaryota</taxon>
        <taxon>Fungi</taxon>
        <taxon>Fungi incertae sedis</taxon>
        <taxon>Mucoromycota</taxon>
        <taxon>Glomeromycotina</taxon>
        <taxon>Glomeromycetes</taxon>
        <taxon>Diversisporales</taxon>
        <taxon>Gigasporaceae</taxon>
        <taxon>Gigaspora</taxon>
    </lineage>
</organism>
<dbReference type="Proteomes" id="UP000789901">
    <property type="component" value="Unassembled WGS sequence"/>
</dbReference>
<gene>
    <name evidence="1" type="ORF">GMARGA_LOCUS20344</name>
</gene>
<name>A0ABN7VNR0_GIGMA</name>
<evidence type="ECO:0000313" key="2">
    <source>
        <dbReference type="Proteomes" id="UP000789901"/>
    </source>
</evidence>
<sequence length="83" mass="9244">MTILKTGLNQTQPIFMFVSYVLDSRSDGYQQFEDNVNNIDVNSSYSSVSGSYLNTNETSKLEENIFASTSNQTSSNATSYSNF</sequence>
<keyword evidence="2" id="KW-1185">Reference proteome</keyword>
<protein>
    <submittedName>
        <fullName evidence="1">33074_t:CDS:1</fullName>
    </submittedName>
</protein>